<keyword evidence="2" id="KW-0496">Mitochondrion</keyword>
<evidence type="ECO:0000259" key="1">
    <source>
        <dbReference type="Pfam" id="PF00329"/>
    </source>
</evidence>
<dbReference type="PANTHER" id="PTHR10884">
    <property type="entry name" value="NADH DEHYDROGENASE UBIQUINONE IRON-SULFUR PROTEIN 3"/>
    <property type="match status" value="1"/>
</dbReference>
<gene>
    <name evidence="2" type="primary">nad9</name>
</gene>
<dbReference type="InterPro" id="IPR010218">
    <property type="entry name" value="NADH_DH_suC"/>
</dbReference>
<accession>A0A8E7MJK0</accession>
<evidence type="ECO:0000313" key="2">
    <source>
        <dbReference type="EMBL" id="QVX31305.1"/>
    </source>
</evidence>
<name>A0A8E7MJK0_9STRA</name>
<dbReference type="PANTHER" id="PTHR10884:SF14">
    <property type="entry name" value="NADH DEHYDROGENASE [UBIQUINONE] IRON-SULFUR PROTEIN 3, MITOCHONDRIAL"/>
    <property type="match status" value="1"/>
</dbReference>
<dbReference type="GO" id="GO:0016651">
    <property type="term" value="F:oxidoreductase activity, acting on NAD(P)H"/>
    <property type="evidence" value="ECO:0007669"/>
    <property type="project" value="InterPro"/>
</dbReference>
<dbReference type="GO" id="GO:0008137">
    <property type="term" value="F:NADH dehydrogenase (ubiquinone) activity"/>
    <property type="evidence" value="ECO:0007669"/>
    <property type="project" value="InterPro"/>
</dbReference>
<dbReference type="InterPro" id="IPR001268">
    <property type="entry name" value="NADH_UbQ_OxRdtase_30kDa_su"/>
</dbReference>
<dbReference type="HAMAP" id="MF_01357">
    <property type="entry name" value="NDH1_NuoC"/>
    <property type="match status" value="1"/>
</dbReference>
<organism evidence="2">
    <name type="scientific">Attheya longicornis</name>
    <dbReference type="NCBI Taxonomy" id="451786"/>
    <lineage>
        <taxon>Eukaryota</taxon>
        <taxon>Sar</taxon>
        <taxon>Stramenopiles</taxon>
        <taxon>Ochrophyta</taxon>
        <taxon>Bacillariophyta</taxon>
        <taxon>Coscinodiscophyceae</taxon>
        <taxon>Chaetocerotophycidae</taxon>
        <taxon>Chaetocerotales</taxon>
        <taxon>Attheyaceae</taxon>
        <taxon>Attheya</taxon>
    </lineage>
</organism>
<reference evidence="2" key="1">
    <citation type="submission" date="2021-03" db="EMBL/GenBank/DDBJ databases">
        <authorList>
            <person name="Liang C."/>
        </authorList>
    </citation>
    <scope>NUCLEOTIDE SEQUENCE</scope>
</reference>
<dbReference type="AlphaFoldDB" id="A0A8E7MJK0"/>
<feature type="domain" description="NADH:ubiquinone oxidoreductase 30kDa subunit" evidence="1">
    <location>
        <begin position="32"/>
        <end position="152"/>
    </location>
</feature>
<sequence length="185" mass="22218">MSQQLVVKNLRNVFNVCPLDKIQIFNSDLTLVVNPNMLLNILFFFKNHILYQFEILTCISAVDYPSNKYRFKLVYELLSIRYNIRIRIKTFTHELIGIDSCDHLYLTAGWYECEIWDMFGIFFKNHSNLKRILTDYGFEGYPLRKDFPLSGFVEMRYSESQKRVINESIELTQEYRTFNFLSPWE</sequence>
<dbReference type="EMBL" id="MW729336">
    <property type="protein sequence ID" value="QVX31305.1"/>
    <property type="molecule type" value="Genomic_DNA"/>
</dbReference>
<geneLocation type="mitochondrion" evidence="2"/>
<protein>
    <submittedName>
        <fullName evidence="2">NADH dehydrogenase subunit 9</fullName>
    </submittedName>
</protein>
<proteinExistence type="inferred from homology"/>
<dbReference type="Pfam" id="PF00329">
    <property type="entry name" value="Complex1_30kDa"/>
    <property type="match status" value="1"/>
</dbReference>
<dbReference type="NCBIfam" id="TIGR01961">
    <property type="entry name" value="NuoC_fam"/>
    <property type="match status" value="1"/>
</dbReference>